<dbReference type="CDD" id="cd02440">
    <property type="entry name" value="AdoMet_MTases"/>
    <property type="match status" value="1"/>
</dbReference>
<dbReference type="SUPFAM" id="SSF53335">
    <property type="entry name" value="S-adenosyl-L-methionine-dependent methyltransferases"/>
    <property type="match status" value="1"/>
</dbReference>
<dbReference type="InterPro" id="IPR007848">
    <property type="entry name" value="Small_mtfrase_dom"/>
</dbReference>
<dbReference type="GeneID" id="17043041"/>
<feature type="region of interest" description="Disordered" evidence="4">
    <location>
        <begin position="24"/>
        <end position="46"/>
    </location>
</feature>
<organism evidence="6 7">
    <name type="scientific">Coccomyxa subellipsoidea (strain C-169)</name>
    <name type="common">Green microalga</name>
    <dbReference type="NCBI Taxonomy" id="574566"/>
    <lineage>
        <taxon>Eukaryota</taxon>
        <taxon>Viridiplantae</taxon>
        <taxon>Chlorophyta</taxon>
        <taxon>core chlorophytes</taxon>
        <taxon>Trebouxiophyceae</taxon>
        <taxon>Trebouxiophyceae incertae sedis</taxon>
        <taxon>Coccomyxaceae</taxon>
        <taxon>Coccomyxa</taxon>
        <taxon>Coccomyxa subellipsoidea</taxon>
    </lineage>
</organism>
<comment type="caution">
    <text evidence="6">The sequence shown here is derived from an EMBL/GenBank/DDBJ whole genome shotgun (WGS) entry which is preliminary data.</text>
</comment>
<dbReference type="GO" id="GO:0008757">
    <property type="term" value="F:S-adenosylmethionine-dependent methyltransferase activity"/>
    <property type="evidence" value="ECO:0007669"/>
    <property type="project" value="UniProtKB-ARBA"/>
</dbReference>
<accession>I0Z319</accession>
<feature type="compositionally biased region" description="Basic residues" evidence="4">
    <location>
        <begin position="28"/>
        <end position="41"/>
    </location>
</feature>
<dbReference type="KEGG" id="csl:COCSUDRAFT_35627"/>
<dbReference type="PROSITE" id="PS00092">
    <property type="entry name" value="N6_MTASE"/>
    <property type="match status" value="1"/>
</dbReference>
<evidence type="ECO:0000256" key="2">
    <source>
        <dbReference type="ARBA" id="ARBA00022679"/>
    </source>
</evidence>
<name>I0Z319_COCSC</name>
<feature type="domain" description="Methyltransferase small" evidence="5">
    <location>
        <begin position="119"/>
        <end position="204"/>
    </location>
</feature>
<evidence type="ECO:0000313" key="7">
    <source>
        <dbReference type="Proteomes" id="UP000007264"/>
    </source>
</evidence>
<dbReference type="GO" id="GO:0008276">
    <property type="term" value="F:protein methyltransferase activity"/>
    <property type="evidence" value="ECO:0007669"/>
    <property type="project" value="InterPro"/>
</dbReference>
<dbReference type="AlphaFoldDB" id="I0Z319"/>
<dbReference type="OrthoDB" id="269872at2759"/>
<evidence type="ECO:0000313" key="6">
    <source>
        <dbReference type="EMBL" id="EIE25038.1"/>
    </source>
</evidence>
<dbReference type="Pfam" id="PF05175">
    <property type="entry name" value="MTS"/>
    <property type="match status" value="1"/>
</dbReference>
<dbReference type="STRING" id="574566.I0Z319"/>
<evidence type="ECO:0000256" key="3">
    <source>
        <dbReference type="ARBA" id="ARBA00022691"/>
    </source>
</evidence>
<evidence type="ECO:0000256" key="1">
    <source>
        <dbReference type="ARBA" id="ARBA00022603"/>
    </source>
</evidence>
<gene>
    <name evidence="6" type="ORF">COCSUDRAFT_35627</name>
</gene>
<keyword evidence="7" id="KW-1185">Reference proteome</keyword>
<dbReference type="InterPro" id="IPR052663">
    <property type="entry name" value="RF_glutamine_MTase_cyano"/>
</dbReference>
<dbReference type="EMBL" id="AGSI01000004">
    <property type="protein sequence ID" value="EIE25038.1"/>
    <property type="molecule type" value="Genomic_DNA"/>
</dbReference>
<dbReference type="GO" id="GO:0003676">
    <property type="term" value="F:nucleic acid binding"/>
    <property type="evidence" value="ECO:0007669"/>
    <property type="project" value="InterPro"/>
</dbReference>
<dbReference type="InterPro" id="IPR002052">
    <property type="entry name" value="DNA_methylase_N6_adenine_CS"/>
</dbReference>
<dbReference type="PANTHER" id="PTHR47441">
    <property type="match status" value="1"/>
</dbReference>
<keyword evidence="3" id="KW-0949">S-adenosyl-L-methionine</keyword>
<reference evidence="6 7" key="1">
    <citation type="journal article" date="2012" name="Genome Biol.">
        <title>The genome of the polar eukaryotic microalga coccomyxa subellipsoidea reveals traits of cold adaptation.</title>
        <authorList>
            <person name="Blanc G."/>
            <person name="Agarkova I."/>
            <person name="Grimwood J."/>
            <person name="Kuo A."/>
            <person name="Brueggeman A."/>
            <person name="Dunigan D."/>
            <person name="Gurnon J."/>
            <person name="Ladunga I."/>
            <person name="Lindquist E."/>
            <person name="Lucas S."/>
            <person name="Pangilinan J."/>
            <person name="Proschold T."/>
            <person name="Salamov A."/>
            <person name="Schmutz J."/>
            <person name="Weeks D."/>
            <person name="Yamada T."/>
            <person name="Claverie J.M."/>
            <person name="Grigoriev I."/>
            <person name="Van Etten J."/>
            <person name="Lomsadze A."/>
            <person name="Borodovsky M."/>
        </authorList>
    </citation>
    <scope>NUCLEOTIDE SEQUENCE [LARGE SCALE GENOMIC DNA]</scope>
    <source>
        <strain evidence="6 7">C-169</strain>
    </source>
</reference>
<evidence type="ECO:0000259" key="5">
    <source>
        <dbReference type="Pfam" id="PF05175"/>
    </source>
</evidence>
<dbReference type="InterPro" id="IPR029063">
    <property type="entry name" value="SAM-dependent_MTases_sf"/>
</dbReference>
<proteinExistence type="predicted"/>
<dbReference type="NCBIfam" id="TIGR00536">
    <property type="entry name" value="hemK_fam"/>
    <property type="match status" value="1"/>
</dbReference>
<dbReference type="eggNOG" id="KOG2904">
    <property type="taxonomic scope" value="Eukaryota"/>
</dbReference>
<dbReference type="RefSeq" id="XP_005649582.1">
    <property type="nucleotide sequence ID" value="XM_005649525.1"/>
</dbReference>
<dbReference type="GO" id="GO:0032259">
    <property type="term" value="P:methylation"/>
    <property type="evidence" value="ECO:0007669"/>
    <property type="project" value="UniProtKB-KW"/>
</dbReference>
<dbReference type="PANTHER" id="PTHR47441:SF3">
    <property type="entry name" value="RELEASE FACTOR GLUTAMINE METHYLTRANSFERASE"/>
    <property type="match status" value="1"/>
</dbReference>
<keyword evidence="1 6" id="KW-0489">Methyltransferase</keyword>
<dbReference type="Proteomes" id="UP000007264">
    <property type="component" value="Unassembled WGS sequence"/>
</dbReference>
<dbReference type="Gene3D" id="3.40.50.150">
    <property type="entry name" value="Vaccinia Virus protein VP39"/>
    <property type="match status" value="1"/>
</dbReference>
<protein>
    <submittedName>
        <fullName evidence="6">S-adenosyl-L-methionine-dependent methyltransferase</fullName>
    </submittedName>
</protein>
<keyword evidence="2" id="KW-0808">Transferase</keyword>
<evidence type="ECO:0000256" key="4">
    <source>
        <dbReference type="SAM" id="MobiDB-lite"/>
    </source>
</evidence>
<dbReference type="InterPro" id="IPR004556">
    <property type="entry name" value="HemK-like"/>
</dbReference>
<sequence>MLMLTLQADLDWLLDDSIADFEGSPQGHRTHTKWRQLKDHKRQTDAGAGTAQLRLDFDSLTAKWKRRVHDRMPLQYLTGSAHWRDLVLAVGPGVLIPRPETELLIDFAQEAMAKVPGGVDGVWADLGTGSGALSIALARCLSDKGRVFAVDASEEAAAWARLNVQRYKLDPRLQVLLGSWFEPLHAHQGQLSGVLCNPPYIASEVVPSLQAEVTRHEPWSALDGGKGTGSAMLLDICGAAVGMMQRGGFIALETGGDGQAEEVADFMSGLSDDVNGCSIPAYTDVITRKDLRGVPRFVTAYRAT</sequence>